<feature type="region of interest" description="Disordered" evidence="2">
    <location>
        <begin position="173"/>
        <end position="203"/>
    </location>
</feature>
<dbReference type="OrthoDB" id="10662185at2759"/>
<keyword evidence="1" id="KW-0175">Coiled coil</keyword>
<name>A0A8T3DJG0_9TELE</name>
<gene>
    <name evidence="3" type="ORF">AGOR_G00079650</name>
</gene>
<evidence type="ECO:0000313" key="3">
    <source>
        <dbReference type="EMBL" id="KAI1897101.1"/>
    </source>
</evidence>
<sequence>MNLRADERSSVLLQIQMKEQKHLECSLEQSSTCAETSPAKHCGIEEEQARVWERNLDMLEEVLLIMQLELVQLMERVRASLDRRLKQWARGMEGWKMGIPGGEKGARDHARLQGDAEAKRRIVTAAEREMAEVEESRKELHRLDGAFWSFAGGMQDRVVHLWKLLRKEGTSERHSVQVTGSVHQTPASAPQGGLEQRVSHGEATPAQALGRETEWGQAWEESLGAVQEGRLVLQLGLVQVLEEIMAHLDRGIQLWDQAREAEEARLALAERWREENGEWMAEHEEGVGMKRRSGVAGELEGYVAGLRRSVGATRSRIQEMKEWRAELDGAGEAYCRFSMEMERRMIELREATAADGTSKQSCGRGRLAGLAVDDSLSGTKPACQLCSSASPPTEDSTPPTSLSVASLDEDRLERGASVLCPETEARAEQRPLSVAQSPSITQDLRQQAETQEENQMQQEEESRKGGRSKPLKRFTEWFRTLLSVRCFQ</sequence>
<proteinExistence type="predicted"/>
<feature type="compositionally biased region" description="Polar residues" evidence="2">
    <location>
        <begin position="434"/>
        <end position="445"/>
    </location>
</feature>
<feature type="coiled-coil region" evidence="1">
    <location>
        <begin position="116"/>
        <end position="146"/>
    </location>
</feature>
<feature type="compositionally biased region" description="Polar residues" evidence="2">
    <location>
        <begin position="176"/>
        <end position="188"/>
    </location>
</feature>
<evidence type="ECO:0000256" key="1">
    <source>
        <dbReference type="SAM" id="Coils"/>
    </source>
</evidence>
<accession>A0A8T3DJG0</accession>
<dbReference type="EMBL" id="JAERUA010000007">
    <property type="protein sequence ID" value="KAI1897101.1"/>
    <property type="molecule type" value="Genomic_DNA"/>
</dbReference>
<feature type="region of interest" description="Disordered" evidence="2">
    <location>
        <begin position="422"/>
        <end position="470"/>
    </location>
</feature>
<feature type="compositionally biased region" description="Low complexity" evidence="2">
    <location>
        <begin position="447"/>
        <end position="457"/>
    </location>
</feature>
<organism evidence="3 4">
    <name type="scientific">Albula goreensis</name>
    <dbReference type="NCBI Taxonomy" id="1534307"/>
    <lineage>
        <taxon>Eukaryota</taxon>
        <taxon>Metazoa</taxon>
        <taxon>Chordata</taxon>
        <taxon>Craniata</taxon>
        <taxon>Vertebrata</taxon>
        <taxon>Euteleostomi</taxon>
        <taxon>Actinopterygii</taxon>
        <taxon>Neopterygii</taxon>
        <taxon>Teleostei</taxon>
        <taxon>Albuliformes</taxon>
        <taxon>Albulidae</taxon>
        <taxon>Albula</taxon>
    </lineage>
</organism>
<dbReference type="Proteomes" id="UP000829720">
    <property type="component" value="Unassembled WGS sequence"/>
</dbReference>
<reference evidence="3" key="1">
    <citation type="submission" date="2021-01" db="EMBL/GenBank/DDBJ databases">
        <authorList>
            <person name="Zahm M."/>
            <person name="Roques C."/>
            <person name="Cabau C."/>
            <person name="Klopp C."/>
            <person name="Donnadieu C."/>
            <person name="Jouanno E."/>
            <person name="Lampietro C."/>
            <person name="Louis A."/>
            <person name="Herpin A."/>
            <person name="Echchiki A."/>
            <person name="Berthelot C."/>
            <person name="Parey E."/>
            <person name="Roest-Crollius H."/>
            <person name="Braasch I."/>
            <person name="Postlethwait J."/>
            <person name="Bobe J."/>
            <person name="Montfort J."/>
            <person name="Bouchez O."/>
            <person name="Begum T."/>
            <person name="Mejri S."/>
            <person name="Adams A."/>
            <person name="Chen W.-J."/>
            <person name="Guiguen Y."/>
        </authorList>
    </citation>
    <scope>NUCLEOTIDE SEQUENCE</scope>
    <source>
        <tissue evidence="3">Blood</tissue>
    </source>
</reference>
<dbReference type="AlphaFoldDB" id="A0A8T3DJG0"/>
<evidence type="ECO:0000313" key="4">
    <source>
        <dbReference type="Proteomes" id="UP000829720"/>
    </source>
</evidence>
<evidence type="ECO:0000256" key="2">
    <source>
        <dbReference type="SAM" id="MobiDB-lite"/>
    </source>
</evidence>
<keyword evidence="4" id="KW-1185">Reference proteome</keyword>
<comment type="caution">
    <text evidence="3">The sequence shown here is derived from an EMBL/GenBank/DDBJ whole genome shotgun (WGS) entry which is preliminary data.</text>
</comment>
<protein>
    <submittedName>
        <fullName evidence="3">Uncharacterized protein</fullName>
    </submittedName>
</protein>
<feature type="compositionally biased region" description="Low complexity" evidence="2">
    <location>
        <begin position="387"/>
        <end position="403"/>
    </location>
</feature>
<feature type="region of interest" description="Disordered" evidence="2">
    <location>
        <begin position="386"/>
        <end position="408"/>
    </location>
</feature>